<organism evidence="18 19">
    <name type="scientific">Laccaria amethystina LaAM-08-1</name>
    <dbReference type="NCBI Taxonomy" id="1095629"/>
    <lineage>
        <taxon>Eukaryota</taxon>
        <taxon>Fungi</taxon>
        <taxon>Dikarya</taxon>
        <taxon>Basidiomycota</taxon>
        <taxon>Agaricomycotina</taxon>
        <taxon>Agaricomycetes</taxon>
        <taxon>Agaricomycetidae</taxon>
        <taxon>Agaricales</taxon>
        <taxon>Agaricineae</taxon>
        <taxon>Hydnangiaceae</taxon>
        <taxon>Laccaria</taxon>
    </lineage>
</organism>
<feature type="compositionally biased region" description="Gly residues" evidence="16">
    <location>
        <begin position="963"/>
        <end position="979"/>
    </location>
</feature>
<feature type="domain" description="CUE" evidence="17">
    <location>
        <begin position="21"/>
        <end position="64"/>
    </location>
</feature>
<feature type="compositionally biased region" description="Polar residues" evidence="16">
    <location>
        <begin position="173"/>
        <end position="191"/>
    </location>
</feature>
<evidence type="ECO:0000256" key="6">
    <source>
        <dbReference type="ARBA" id="ARBA00022454"/>
    </source>
</evidence>
<keyword evidence="8" id="KW-0597">Phosphoprotein</keyword>
<keyword evidence="13" id="KW-0238">DNA-binding</keyword>
<keyword evidence="10" id="KW-0833">Ubl conjugation pathway</keyword>
<sequence>MSQYKSAIRSQPPSDLPDNPKYRQQARQLQELFPSWSNDDLHSLLTEVGGDVELAATRITDGVAEQWGEVSRKKDKKAPVSTQPPKDSFPSRGDSRGGRGGRGSRGGSGRGGASVRGRGGPPRGGANGHISRTQSPHPPSAAPVNGTGHTASDSANKLGDASSKGSESHDHPNSITPSTSGWTEASSSQPETSTSATSISTSGSAWGGTSTASTWGGDTDINGSTLSVNLSTPTKVAKSPATSKLSWAQIARQHEKPAAPPPPVASQTPATPLSTRLAPSINNEASDPEVQHGWEEPTTVQAPTWDDETPVKLSTSTADAWPPATEPPPEELVPEQPEAQFTDEVKETAENTPAPVEEAAPEPKVEVKALSPALATPALPSHVTATPSPKLAGRSPSASHRSSARYKVTDQPVVMPSSFGSGIEKVGMQFGSLGLGGESLLDSTPSELDTPSVAPEAAPPPVPQAKHHDAPAPPPVTAPAASASSTSVFQQQQAIPQQAQQQSQPSAPQQSTHHVIPNSISQPIQSTHITAASPIQQYAQQQQAAASQHQQSLVGAHLQQQQQQHQQTQPLQQHIPQLPQQVQPTPAHHSYAQHGLPTHIDPSQQQQIQSPAQQQPLQTSAHSSYFRQSETVPSAPYFHTSTPPAGQIQDSPYGSFGQVGAQGQHQQGSSAFGSGDYSYADSQRGFYDTYAQQSGFGNRGVLGHDDVKGIPGSQQQPPTSAGLQPSGVQASQQHGSSQTTGQPSGGQGPQQYQHPPVPYYYPPFPQSQYYSPPYSSGYGVPQPFVKYPAMFQPGPPGPASAPTPTTKQSGANVGVGIQPQSYNQALYQQASYDDYQPHPHQQHHQHQHQQHSHNLGLGQGSVGVGSTDYGKQLYGQGQGAMQGFMGLGGQTSGGTSGPTSSAGPRGGGSPETAYKPYAAKDVGVPSARGSGQQQGGQVPGQAQQGSGQGVQGGPQGQSFYGGNRFGSGVGGAGVGGSVGGPQQNTHHQQGGPQGHIGYPQGANDGSFYSYQAARQQQGYWQ</sequence>
<feature type="compositionally biased region" description="Polar residues" evidence="16">
    <location>
        <begin position="265"/>
        <end position="274"/>
    </location>
</feature>
<comment type="similarity">
    <text evidence="4">Belongs to the DEF1 family.</text>
</comment>
<feature type="compositionally biased region" description="Low complexity" evidence="16">
    <location>
        <begin position="368"/>
        <end position="381"/>
    </location>
</feature>
<dbReference type="GO" id="GO:0006281">
    <property type="term" value="P:DNA repair"/>
    <property type="evidence" value="ECO:0007669"/>
    <property type="project" value="UniProtKB-KW"/>
</dbReference>
<feature type="compositionally biased region" description="Low complexity" evidence="16">
    <location>
        <begin position="478"/>
        <end position="511"/>
    </location>
</feature>
<keyword evidence="14" id="KW-0234">DNA repair</keyword>
<feature type="compositionally biased region" description="Pro residues" evidence="16">
    <location>
        <begin position="755"/>
        <end position="764"/>
    </location>
</feature>
<feature type="compositionally biased region" description="Polar residues" evidence="16">
    <location>
        <begin position="221"/>
        <end position="246"/>
    </location>
</feature>
<reference evidence="19" key="2">
    <citation type="submission" date="2015-01" db="EMBL/GenBank/DDBJ databases">
        <title>Evolutionary Origins and Diversification of the Mycorrhizal Mutualists.</title>
        <authorList>
            <consortium name="DOE Joint Genome Institute"/>
            <consortium name="Mycorrhizal Genomics Consortium"/>
            <person name="Kohler A."/>
            <person name="Kuo A."/>
            <person name="Nagy L.G."/>
            <person name="Floudas D."/>
            <person name="Copeland A."/>
            <person name="Barry K.W."/>
            <person name="Cichocki N."/>
            <person name="Veneault-Fourrey C."/>
            <person name="LaButti K."/>
            <person name="Lindquist E.A."/>
            <person name="Lipzen A."/>
            <person name="Lundell T."/>
            <person name="Morin E."/>
            <person name="Murat C."/>
            <person name="Riley R."/>
            <person name="Ohm R."/>
            <person name="Sun H."/>
            <person name="Tunlid A."/>
            <person name="Henrissat B."/>
            <person name="Grigoriev I.V."/>
            <person name="Hibbett D.S."/>
            <person name="Martin F."/>
        </authorList>
    </citation>
    <scope>NUCLEOTIDE SEQUENCE [LARGE SCALE GENOMIC DNA]</scope>
    <source>
        <strain evidence="19">LaAM-08-1</strain>
    </source>
</reference>
<dbReference type="PANTHER" id="PTHR16308">
    <property type="entry name" value="UBIQUITIN ASSOCIATED PROTEIN 2-LIKE/LINGERER"/>
    <property type="match status" value="1"/>
</dbReference>
<evidence type="ECO:0000256" key="3">
    <source>
        <dbReference type="ARBA" id="ARBA00004574"/>
    </source>
</evidence>
<evidence type="ECO:0000256" key="11">
    <source>
        <dbReference type="ARBA" id="ARBA00022843"/>
    </source>
</evidence>
<feature type="compositionally biased region" description="Low complexity" evidence="16">
    <location>
        <begin position="656"/>
        <end position="675"/>
    </location>
</feature>
<evidence type="ECO:0000313" key="19">
    <source>
        <dbReference type="Proteomes" id="UP000054477"/>
    </source>
</evidence>
<feature type="compositionally biased region" description="Low complexity" evidence="16">
    <location>
        <begin position="192"/>
        <end position="220"/>
    </location>
</feature>
<feature type="compositionally biased region" description="Low complexity" evidence="16">
    <location>
        <begin position="548"/>
        <end position="583"/>
    </location>
</feature>
<dbReference type="GO" id="GO:0043130">
    <property type="term" value="F:ubiquitin binding"/>
    <property type="evidence" value="ECO:0007669"/>
    <property type="project" value="InterPro"/>
</dbReference>
<keyword evidence="19" id="KW-1185">Reference proteome</keyword>
<keyword evidence="6" id="KW-0158">Chromosome</keyword>
<dbReference type="Proteomes" id="UP000054477">
    <property type="component" value="Unassembled WGS sequence"/>
</dbReference>
<evidence type="ECO:0000256" key="1">
    <source>
        <dbReference type="ARBA" id="ARBA00004123"/>
    </source>
</evidence>
<feature type="compositionally biased region" description="Polar residues" evidence="16">
    <location>
        <begin position="1006"/>
        <end position="1021"/>
    </location>
</feature>
<feature type="region of interest" description="Disordered" evidence="16">
    <location>
        <begin position="62"/>
        <end position="533"/>
    </location>
</feature>
<dbReference type="GO" id="GO:0005737">
    <property type="term" value="C:cytoplasm"/>
    <property type="evidence" value="ECO:0007669"/>
    <property type="project" value="UniProtKB-SubCell"/>
</dbReference>
<dbReference type="InterPro" id="IPR003892">
    <property type="entry name" value="CUE"/>
</dbReference>
<dbReference type="InterPro" id="IPR051833">
    <property type="entry name" value="TC-DDR_regulator"/>
</dbReference>
<feature type="region of interest" description="Disordered" evidence="16">
    <location>
        <begin position="834"/>
        <end position="870"/>
    </location>
</feature>
<keyword evidence="9" id="KW-0227">DNA damage</keyword>
<feature type="compositionally biased region" description="Low complexity" evidence="16">
    <location>
        <begin position="602"/>
        <end position="620"/>
    </location>
</feature>
<dbReference type="GO" id="GO:0000781">
    <property type="term" value="C:chromosome, telomeric region"/>
    <property type="evidence" value="ECO:0007669"/>
    <property type="project" value="UniProtKB-SubCell"/>
</dbReference>
<comment type="subcellular location">
    <subcellularLocation>
        <location evidence="3">Chromosome</location>
        <location evidence="3">Telomere</location>
    </subcellularLocation>
    <subcellularLocation>
        <location evidence="2">Cytoplasm</location>
    </subcellularLocation>
    <subcellularLocation>
        <location evidence="1">Nucleus</location>
    </subcellularLocation>
</comment>
<feature type="compositionally biased region" description="Polar residues" evidence="16">
    <location>
        <begin position="639"/>
        <end position="652"/>
    </location>
</feature>
<evidence type="ECO:0000256" key="13">
    <source>
        <dbReference type="ARBA" id="ARBA00023125"/>
    </source>
</evidence>
<evidence type="ECO:0000256" key="12">
    <source>
        <dbReference type="ARBA" id="ARBA00022895"/>
    </source>
</evidence>
<feature type="compositionally biased region" description="Basic residues" evidence="16">
    <location>
        <begin position="840"/>
        <end position="851"/>
    </location>
</feature>
<evidence type="ECO:0000256" key="7">
    <source>
        <dbReference type="ARBA" id="ARBA00022490"/>
    </source>
</evidence>
<feature type="region of interest" description="Disordered" evidence="16">
    <location>
        <begin position="789"/>
        <end position="815"/>
    </location>
</feature>
<evidence type="ECO:0000313" key="18">
    <source>
        <dbReference type="EMBL" id="KIK09516.1"/>
    </source>
</evidence>
<feature type="compositionally biased region" description="Low complexity" evidence="16">
    <location>
        <begin position="731"/>
        <end position="742"/>
    </location>
</feature>
<feature type="compositionally biased region" description="Gly residues" evidence="16">
    <location>
        <begin position="884"/>
        <end position="896"/>
    </location>
</feature>
<feature type="compositionally biased region" description="Gly residues" evidence="16">
    <location>
        <begin position="946"/>
        <end position="955"/>
    </location>
</feature>
<evidence type="ECO:0000256" key="10">
    <source>
        <dbReference type="ARBA" id="ARBA00022786"/>
    </source>
</evidence>
<evidence type="ECO:0000256" key="8">
    <source>
        <dbReference type="ARBA" id="ARBA00022553"/>
    </source>
</evidence>
<feature type="region of interest" description="Disordered" evidence="16">
    <location>
        <begin position="548"/>
        <end position="676"/>
    </location>
</feature>
<feature type="compositionally biased region" description="Polar residues" evidence="16">
    <location>
        <begin position="621"/>
        <end position="632"/>
    </location>
</feature>
<proteinExistence type="inferred from homology"/>
<dbReference type="CDD" id="cd14368">
    <property type="entry name" value="CUE_DEF1_like"/>
    <property type="match status" value="1"/>
</dbReference>
<evidence type="ECO:0000256" key="2">
    <source>
        <dbReference type="ARBA" id="ARBA00004496"/>
    </source>
</evidence>
<gene>
    <name evidence="18" type="ORF">K443DRAFT_671414</name>
</gene>
<dbReference type="GO" id="GO:0003677">
    <property type="term" value="F:DNA binding"/>
    <property type="evidence" value="ECO:0007669"/>
    <property type="project" value="UniProtKB-KW"/>
</dbReference>
<feature type="region of interest" description="Disordered" evidence="16">
    <location>
        <begin position="697"/>
        <end position="764"/>
    </location>
</feature>
<dbReference type="AlphaFoldDB" id="A0A0C9XX15"/>
<feature type="compositionally biased region" description="Low complexity" evidence="16">
    <location>
        <begin position="980"/>
        <end position="1001"/>
    </location>
</feature>
<accession>A0A0C9XX15</accession>
<dbReference type="STRING" id="1095629.A0A0C9XX15"/>
<evidence type="ECO:0000259" key="17">
    <source>
        <dbReference type="PROSITE" id="PS51140"/>
    </source>
</evidence>
<keyword evidence="12" id="KW-0779">Telomere</keyword>
<dbReference type="HOGENOM" id="CLU_006015_0_0_1"/>
<feature type="compositionally biased region" description="Polar residues" evidence="16">
    <location>
        <begin position="1"/>
        <end position="13"/>
    </location>
</feature>
<evidence type="ECO:0000256" key="15">
    <source>
        <dbReference type="ARBA" id="ARBA00023242"/>
    </source>
</evidence>
<keyword evidence="7" id="KW-0963">Cytoplasm</keyword>
<name>A0A0C9XX15_9AGAR</name>
<protein>
    <recommendedName>
        <fullName evidence="5">RNA polymerase II degradation factor 1</fullName>
    </recommendedName>
</protein>
<dbReference type="GO" id="GO:0005634">
    <property type="term" value="C:nucleus"/>
    <property type="evidence" value="ECO:0007669"/>
    <property type="project" value="UniProtKB-SubCell"/>
</dbReference>
<feature type="region of interest" description="Disordered" evidence="16">
    <location>
        <begin position="1"/>
        <end position="22"/>
    </location>
</feature>
<evidence type="ECO:0000256" key="5">
    <source>
        <dbReference type="ARBA" id="ARBA00020536"/>
    </source>
</evidence>
<feature type="region of interest" description="Disordered" evidence="16">
    <location>
        <begin position="884"/>
        <end position="1021"/>
    </location>
</feature>
<keyword evidence="15" id="KW-0539">Nucleus</keyword>
<evidence type="ECO:0000256" key="14">
    <source>
        <dbReference type="ARBA" id="ARBA00023204"/>
    </source>
</evidence>
<dbReference type="OrthoDB" id="5396806at2759"/>
<dbReference type="InterPro" id="IPR041803">
    <property type="entry name" value="DEF1_CUE"/>
</dbReference>
<feature type="compositionally biased region" description="Gly residues" evidence="16">
    <location>
        <begin position="98"/>
        <end position="127"/>
    </location>
</feature>
<feature type="compositionally biased region" description="Polar residues" evidence="16">
    <location>
        <begin position="712"/>
        <end position="730"/>
    </location>
</feature>
<evidence type="ECO:0000256" key="9">
    <source>
        <dbReference type="ARBA" id="ARBA00022763"/>
    </source>
</evidence>
<keyword evidence="11" id="KW-0832">Ubl conjugation</keyword>
<reference evidence="18 19" key="1">
    <citation type="submission" date="2014-04" db="EMBL/GenBank/DDBJ databases">
        <authorList>
            <consortium name="DOE Joint Genome Institute"/>
            <person name="Kuo A."/>
            <person name="Kohler A."/>
            <person name="Nagy L.G."/>
            <person name="Floudas D."/>
            <person name="Copeland A."/>
            <person name="Barry K.W."/>
            <person name="Cichocki N."/>
            <person name="Veneault-Fourrey C."/>
            <person name="LaButti K."/>
            <person name="Lindquist E.A."/>
            <person name="Lipzen A."/>
            <person name="Lundell T."/>
            <person name="Morin E."/>
            <person name="Murat C."/>
            <person name="Sun H."/>
            <person name="Tunlid A."/>
            <person name="Henrissat B."/>
            <person name="Grigoriev I.V."/>
            <person name="Hibbett D.S."/>
            <person name="Martin F."/>
            <person name="Nordberg H.P."/>
            <person name="Cantor M.N."/>
            <person name="Hua S.X."/>
        </authorList>
    </citation>
    <scope>NUCLEOTIDE SEQUENCE [LARGE SCALE GENOMIC DNA]</scope>
    <source>
        <strain evidence="18 19">LaAM-08-1</strain>
    </source>
</reference>
<feature type="compositionally biased region" description="Low complexity" evidence="16">
    <location>
        <begin position="392"/>
        <end position="401"/>
    </location>
</feature>
<dbReference type="Pfam" id="PF02845">
    <property type="entry name" value="CUE"/>
    <property type="match status" value="1"/>
</dbReference>
<evidence type="ECO:0000256" key="16">
    <source>
        <dbReference type="SAM" id="MobiDB-lite"/>
    </source>
</evidence>
<dbReference type="PROSITE" id="PS51140">
    <property type="entry name" value="CUE"/>
    <property type="match status" value="1"/>
</dbReference>
<dbReference type="EMBL" id="KN838538">
    <property type="protein sequence ID" value="KIK09516.1"/>
    <property type="molecule type" value="Genomic_DNA"/>
</dbReference>
<dbReference type="PANTHER" id="PTHR16308:SF13">
    <property type="entry name" value="PROTEIN LINGERER"/>
    <property type="match status" value="1"/>
</dbReference>
<feature type="compositionally biased region" description="Polar residues" evidence="16">
    <location>
        <begin position="518"/>
        <end position="530"/>
    </location>
</feature>
<evidence type="ECO:0000256" key="4">
    <source>
        <dbReference type="ARBA" id="ARBA00005491"/>
    </source>
</evidence>